<protein>
    <submittedName>
        <fullName evidence="3">Uncharacterized protein</fullName>
    </submittedName>
</protein>
<name>A0A914YND0_9BILA</name>
<proteinExistence type="predicted"/>
<dbReference type="Proteomes" id="UP000887577">
    <property type="component" value="Unplaced"/>
</dbReference>
<evidence type="ECO:0000313" key="2">
    <source>
        <dbReference type="Proteomes" id="UP000887577"/>
    </source>
</evidence>
<reference evidence="3" key="1">
    <citation type="submission" date="2022-11" db="UniProtKB">
        <authorList>
            <consortium name="WormBaseParasite"/>
        </authorList>
    </citation>
    <scope>IDENTIFICATION</scope>
</reference>
<feature type="coiled-coil region" evidence="1">
    <location>
        <begin position="42"/>
        <end position="73"/>
    </location>
</feature>
<organism evidence="2 3">
    <name type="scientific">Panagrolaimus superbus</name>
    <dbReference type="NCBI Taxonomy" id="310955"/>
    <lineage>
        <taxon>Eukaryota</taxon>
        <taxon>Metazoa</taxon>
        <taxon>Ecdysozoa</taxon>
        <taxon>Nematoda</taxon>
        <taxon>Chromadorea</taxon>
        <taxon>Rhabditida</taxon>
        <taxon>Tylenchina</taxon>
        <taxon>Panagrolaimomorpha</taxon>
        <taxon>Panagrolaimoidea</taxon>
        <taxon>Panagrolaimidae</taxon>
        <taxon>Panagrolaimus</taxon>
    </lineage>
</organism>
<dbReference type="WBParaSite" id="PSU_v2.g2375.t1">
    <property type="protein sequence ID" value="PSU_v2.g2375.t1"/>
    <property type="gene ID" value="PSU_v2.g2375"/>
</dbReference>
<evidence type="ECO:0000256" key="1">
    <source>
        <dbReference type="SAM" id="Coils"/>
    </source>
</evidence>
<accession>A0A914YND0</accession>
<keyword evidence="2" id="KW-1185">Reference proteome</keyword>
<dbReference type="AlphaFoldDB" id="A0A914YND0"/>
<keyword evidence="1" id="KW-0175">Coiled coil</keyword>
<evidence type="ECO:0000313" key="3">
    <source>
        <dbReference type="WBParaSite" id="PSU_v2.g2375.t1"/>
    </source>
</evidence>
<sequence length="79" mass="9478">MSDDKFHIYFNPKPKTYPAHVCYVYPEGYVQITRPRDSRDLLNEQRLAEEKWAKRLENEKEESQLKNEQLLKTGAFTML</sequence>